<feature type="transmembrane region" description="Helical" evidence="6">
    <location>
        <begin position="22"/>
        <end position="40"/>
    </location>
</feature>
<feature type="transmembrane region" description="Helical" evidence="6">
    <location>
        <begin position="368"/>
        <end position="390"/>
    </location>
</feature>
<evidence type="ECO:0000313" key="9">
    <source>
        <dbReference type="EMBL" id="MFC4668675.1"/>
    </source>
</evidence>
<keyword evidence="5 6" id="KW-0472">Membrane</keyword>
<dbReference type="PANTHER" id="PTHR30619">
    <property type="entry name" value="DNA INTERNALIZATION/COMPETENCE PROTEIN COMEC/REC2"/>
    <property type="match status" value="1"/>
</dbReference>
<dbReference type="PANTHER" id="PTHR30619:SF1">
    <property type="entry name" value="RECOMBINATION PROTEIN 2"/>
    <property type="match status" value="1"/>
</dbReference>
<feature type="transmembrane region" description="Helical" evidence="6">
    <location>
        <begin position="274"/>
        <end position="295"/>
    </location>
</feature>
<evidence type="ECO:0000256" key="1">
    <source>
        <dbReference type="ARBA" id="ARBA00004651"/>
    </source>
</evidence>
<organism evidence="9 10">
    <name type="scientific">Seohaeicola nanhaiensis</name>
    <dbReference type="NCBI Taxonomy" id="1387282"/>
    <lineage>
        <taxon>Bacteria</taxon>
        <taxon>Pseudomonadati</taxon>
        <taxon>Pseudomonadota</taxon>
        <taxon>Alphaproteobacteria</taxon>
        <taxon>Rhodobacterales</taxon>
        <taxon>Roseobacteraceae</taxon>
        <taxon>Seohaeicola</taxon>
    </lineage>
</organism>
<feature type="transmembrane region" description="Helical" evidence="6">
    <location>
        <begin position="496"/>
        <end position="513"/>
    </location>
</feature>
<proteinExistence type="predicted"/>
<dbReference type="RefSeq" id="WP_380717001.1">
    <property type="nucleotide sequence ID" value="NZ_JBHSGI010000005.1"/>
</dbReference>
<dbReference type="InterPro" id="IPR025405">
    <property type="entry name" value="DUF4131"/>
</dbReference>
<dbReference type="PROSITE" id="PS51257">
    <property type="entry name" value="PROKAR_LIPOPROTEIN"/>
    <property type="match status" value="1"/>
</dbReference>
<evidence type="ECO:0000313" key="10">
    <source>
        <dbReference type="Proteomes" id="UP001595973"/>
    </source>
</evidence>
<evidence type="ECO:0000256" key="5">
    <source>
        <dbReference type="ARBA" id="ARBA00023136"/>
    </source>
</evidence>
<feature type="domain" description="DUF4131" evidence="8">
    <location>
        <begin position="49"/>
        <end position="198"/>
    </location>
</feature>
<reference evidence="10" key="1">
    <citation type="journal article" date="2019" name="Int. J. Syst. Evol. Microbiol.">
        <title>The Global Catalogue of Microorganisms (GCM) 10K type strain sequencing project: providing services to taxonomists for standard genome sequencing and annotation.</title>
        <authorList>
            <consortium name="The Broad Institute Genomics Platform"/>
            <consortium name="The Broad Institute Genome Sequencing Center for Infectious Disease"/>
            <person name="Wu L."/>
            <person name="Ma J."/>
        </authorList>
    </citation>
    <scope>NUCLEOTIDE SEQUENCE [LARGE SCALE GENOMIC DNA]</scope>
    <source>
        <strain evidence="10">CGMCC 4.7283</strain>
    </source>
</reference>
<dbReference type="InterPro" id="IPR004477">
    <property type="entry name" value="ComEC_N"/>
</dbReference>
<keyword evidence="3 6" id="KW-0812">Transmembrane</keyword>
<comment type="subcellular location">
    <subcellularLocation>
        <location evidence="1">Cell membrane</location>
        <topology evidence="1">Multi-pass membrane protein</topology>
    </subcellularLocation>
</comment>
<keyword evidence="4 6" id="KW-1133">Transmembrane helix</keyword>
<protein>
    <submittedName>
        <fullName evidence="9">ComEC/Rec2 family competence protein</fullName>
    </submittedName>
</protein>
<accession>A0ABV9KFG1</accession>
<dbReference type="Pfam" id="PF03772">
    <property type="entry name" value="Competence"/>
    <property type="match status" value="1"/>
</dbReference>
<comment type="caution">
    <text evidence="9">The sequence shown here is derived from an EMBL/GenBank/DDBJ whole genome shotgun (WGS) entry which is preliminary data.</text>
</comment>
<dbReference type="Pfam" id="PF13567">
    <property type="entry name" value="DUF4131"/>
    <property type="match status" value="1"/>
</dbReference>
<sequence length="675" mass="70819">MRTPRSWLAFVDLALLNQRGHLFPWTPVAMACGIGLYFALPVEPGRAAYAAAALIGLAAAFAAWRWPGGWPALGWAAALLAAGFSLAGLRANGVAAPVLGWRYYGEIEGRVIDIDRSASDALRILLDEVRLGPISAPRTPERVRISLHGPPAEILPGQRIRTTGHLSPPQGAVEPGGFDFRRHAWFLRTGAVGYTRKEIVTVAAPEPGGLALRIFTLRMAVSRHIQTVLPGDTGGFAAAVTTGDRSGIGAGVLTALRISNLAHLLAISGLHMGLLAGFVFAALRVALALVPFVALRLPARKLAAVGALVAAACYYALSGGNVATERAFVMTAVILLAVLVDRRAFSLRSVAMAALVVLAFRPESLLGPGFQMSFAATTALIAGFGWLSSADLPRLPGWIKPVAAVLTSSAIAGAATAPIGAAHFNTLSQYGLIANLLAVPVMGAVVVPAAVAALLLAPLGLAWVGLWVMGLGLDWILAVGHWVATFEGARNWVPSPGPLVLPLLSLGMLWLFLWQGRARLAGLPVAALALFVWSLAERPDVLIADTGGLVGVMTPEGRALSKAKGAGFIARTWLENDGDAATQQQAALRWTGADPAIRTATIRGRDIVHVIGKRGAERFTTCAPGQLVIASVPLALSGGCEVYDPKRLRFTGSLALGPEGLRTARETQGRRLWTQ</sequence>
<feature type="transmembrane region" description="Helical" evidence="6">
    <location>
        <begin position="72"/>
        <end position="89"/>
    </location>
</feature>
<name>A0ABV9KFG1_9RHOB</name>
<feature type="transmembrane region" description="Helical" evidence="6">
    <location>
        <begin position="464"/>
        <end position="484"/>
    </location>
</feature>
<evidence type="ECO:0000256" key="4">
    <source>
        <dbReference type="ARBA" id="ARBA00022989"/>
    </source>
</evidence>
<dbReference type="EMBL" id="JBHSGI010000005">
    <property type="protein sequence ID" value="MFC4668675.1"/>
    <property type="molecule type" value="Genomic_DNA"/>
</dbReference>
<evidence type="ECO:0000256" key="2">
    <source>
        <dbReference type="ARBA" id="ARBA00022475"/>
    </source>
</evidence>
<feature type="transmembrane region" description="Helical" evidence="6">
    <location>
        <begin position="402"/>
        <end position="424"/>
    </location>
</feature>
<feature type="transmembrane region" description="Helical" evidence="6">
    <location>
        <begin position="47"/>
        <end position="66"/>
    </location>
</feature>
<feature type="transmembrane region" description="Helical" evidence="6">
    <location>
        <begin position="430"/>
        <end position="457"/>
    </location>
</feature>
<evidence type="ECO:0000259" key="8">
    <source>
        <dbReference type="Pfam" id="PF13567"/>
    </source>
</evidence>
<evidence type="ECO:0000256" key="6">
    <source>
        <dbReference type="SAM" id="Phobius"/>
    </source>
</evidence>
<keyword evidence="2" id="KW-1003">Cell membrane</keyword>
<feature type="domain" description="ComEC/Rec2-related protein" evidence="7">
    <location>
        <begin position="241"/>
        <end position="516"/>
    </location>
</feature>
<gene>
    <name evidence="9" type="ORF">ACFO5X_08930</name>
</gene>
<evidence type="ECO:0000256" key="3">
    <source>
        <dbReference type="ARBA" id="ARBA00022692"/>
    </source>
</evidence>
<keyword evidence="10" id="KW-1185">Reference proteome</keyword>
<dbReference type="Proteomes" id="UP001595973">
    <property type="component" value="Unassembled WGS sequence"/>
</dbReference>
<dbReference type="NCBIfam" id="TIGR00360">
    <property type="entry name" value="ComEC_N-term"/>
    <property type="match status" value="1"/>
</dbReference>
<feature type="transmembrane region" description="Helical" evidence="6">
    <location>
        <begin position="302"/>
        <end position="317"/>
    </location>
</feature>
<evidence type="ECO:0000259" key="7">
    <source>
        <dbReference type="Pfam" id="PF03772"/>
    </source>
</evidence>
<dbReference type="InterPro" id="IPR052159">
    <property type="entry name" value="Competence_DNA_uptake"/>
</dbReference>